<evidence type="ECO:0000256" key="6">
    <source>
        <dbReference type="PROSITE-ProRule" id="PRU00339"/>
    </source>
</evidence>
<evidence type="ECO:0000259" key="8">
    <source>
        <dbReference type="SMART" id="SM00331"/>
    </source>
</evidence>
<evidence type="ECO:0000256" key="4">
    <source>
        <dbReference type="ARBA" id="ARBA00022803"/>
    </source>
</evidence>
<dbReference type="PANTHER" id="PTHR46630">
    <property type="entry name" value="TETRATRICOPEPTIDE REPEAT PROTEIN 29"/>
    <property type="match status" value="1"/>
</dbReference>
<keyword evidence="7" id="KW-0175">Coiled coil</keyword>
<dbReference type="Proteomes" id="UP000245535">
    <property type="component" value="Unassembled WGS sequence"/>
</dbReference>
<keyword evidence="10" id="KW-1185">Reference proteome</keyword>
<evidence type="ECO:0000256" key="5">
    <source>
        <dbReference type="ARBA" id="ARBA00038253"/>
    </source>
</evidence>
<feature type="repeat" description="TPR" evidence="6">
    <location>
        <begin position="224"/>
        <end position="257"/>
    </location>
</feature>
<dbReference type="InterPro" id="IPR001932">
    <property type="entry name" value="PPM-type_phosphatase-like_dom"/>
</dbReference>
<feature type="domain" description="PPM-type phosphatase" evidence="8">
    <location>
        <begin position="409"/>
        <end position="633"/>
    </location>
</feature>
<dbReference type="Gene3D" id="3.60.40.10">
    <property type="entry name" value="PPM-type phosphatase domain"/>
    <property type="match status" value="1"/>
</dbReference>
<dbReference type="Pfam" id="PF13181">
    <property type="entry name" value="TPR_8"/>
    <property type="match status" value="1"/>
</dbReference>
<dbReference type="SMART" id="SM00331">
    <property type="entry name" value="PP2C_SIG"/>
    <property type="match status" value="1"/>
</dbReference>
<reference evidence="9 10" key="1">
    <citation type="submission" date="2018-03" db="EMBL/GenBank/DDBJ databases">
        <title>Genomic Encyclopedia of Archaeal and Bacterial Type Strains, Phase II (KMG-II): from individual species to whole genera.</title>
        <authorList>
            <person name="Goeker M."/>
        </authorList>
    </citation>
    <scope>NUCLEOTIDE SEQUENCE [LARGE SCALE GENOMIC DNA]</scope>
    <source>
        <strain evidence="9 10">DSM 28229</strain>
    </source>
</reference>
<dbReference type="AlphaFoldDB" id="A0A315YWK8"/>
<comment type="subcellular location">
    <subcellularLocation>
        <location evidence="1">Cytoplasm</location>
    </subcellularLocation>
</comment>
<dbReference type="InterPro" id="IPR011990">
    <property type="entry name" value="TPR-like_helical_dom_sf"/>
</dbReference>
<name>A0A315YWK8_SEDFL</name>
<evidence type="ECO:0000256" key="3">
    <source>
        <dbReference type="ARBA" id="ARBA00022737"/>
    </source>
</evidence>
<comment type="caution">
    <text evidence="9">The sequence shown here is derived from an EMBL/GenBank/DDBJ whole genome shotgun (WGS) entry which is preliminary data.</text>
</comment>
<dbReference type="PANTHER" id="PTHR46630:SF1">
    <property type="entry name" value="TETRATRICOPEPTIDE REPEAT PROTEIN 29"/>
    <property type="match status" value="1"/>
</dbReference>
<gene>
    <name evidence="9" type="ORF">BC781_11160</name>
</gene>
<protein>
    <submittedName>
        <fullName evidence="9">Serine phosphatase RsbU (Regulator of sigma subunit)</fullName>
    </submittedName>
</protein>
<dbReference type="SMART" id="SM00028">
    <property type="entry name" value="TPR"/>
    <property type="match status" value="6"/>
</dbReference>
<keyword evidence="4 6" id="KW-0802">TPR repeat</keyword>
<keyword evidence="3" id="KW-0677">Repeat</keyword>
<dbReference type="SUPFAM" id="SSF48452">
    <property type="entry name" value="TPR-like"/>
    <property type="match status" value="2"/>
</dbReference>
<dbReference type="RefSeq" id="WP_109622967.1">
    <property type="nucleotide sequence ID" value="NZ_QGDO01000011.1"/>
</dbReference>
<evidence type="ECO:0000256" key="2">
    <source>
        <dbReference type="ARBA" id="ARBA00022490"/>
    </source>
</evidence>
<dbReference type="GO" id="GO:0005737">
    <property type="term" value="C:cytoplasm"/>
    <property type="evidence" value="ECO:0007669"/>
    <property type="project" value="UniProtKB-SubCell"/>
</dbReference>
<dbReference type="PROSITE" id="PS50005">
    <property type="entry name" value="TPR"/>
    <property type="match status" value="1"/>
</dbReference>
<evidence type="ECO:0000313" key="10">
    <source>
        <dbReference type="Proteomes" id="UP000245535"/>
    </source>
</evidence>
<comment type="similarity">
    <text evidence="5">Belongs to the Rap family.</text>
</comment>
<accession>A0A315YWK8</accession>
<dbReference type="EMBL" id="QGDO01000011">
    <property type="protein sequence ID" value="PWJ34150.1"/>
    <property type="molecule type" value="Genomic_DNA"/>
</dbReference>
<organism evidence="9 10">
    <name type="scientific">Sediminitomix flava</name>
    <dbReference type="NCBI Taxonomy" id="379075"/>
    <lineage>
        <taxon>Bacteria</taxon>
        <taxon>Pseudomonadati</taxon>
        <taxon>Bacteroidota</taxon>
        <taxon>Cytophagia</taxon>
        <taxon>Cytophagales</taxon>
        <taxon>Flammeovirgaceae</taxon>
        <taxon>Sediminitomix</taxon>
    </lineage>
</organism>
<dbReference type="Pfam" id="PF07228">
    <property type="entry name" value="SpoIIE"/>
    <property type="match status" value="1"/>
</dbReference>
<feature type="coiled-coil region" evidence="7">
    <location>
        <begin position="343"/>
        <end position="375"/>
    </location>
</feature>
<dbReference type="InterPro" id="IPR051476">
    <property type="entry name" value="Bac_ResReg_Asp_Phosphatase"/>
</dbReference>
<sequence>MIAFDEKLNQSTDQESVEIARARVDELAEKAWRLRGTDRKKAAEYAEEARLLAIANGYEKGEAIARMWLAFVKQLQFSNTSYAIQELKYAYNILEHSGDQHNFSRCLTLHGVMYWGIGEHEKAFSYVLKAYDLNKNAAIPSDRAWVNYLLGSFYDELKDQEQAFQHYEAALKDFEILGDTMGICSSTIGMGHLAMLGKDYERALILHRRALNISEEQKDKNSNARAKHEIGEVYRAMSQSEEALSWYMEALQQREELNNKQGVVTTQTALGELFFEIREYENATQFLNLAVKNAESIDAKVKQLRALKILAETYKSNEAPWEAVETYEQYLQVKSDLQGEEVEAQLKKMRSNFELEKAQQESEIHRLKNVELKEANHQVELQKHKMVQSIRYAERIQSSMLPSLSSLDEYLNEVQVLFRPRDIVSGDFYWWNHINGSTIIAAIDCTGHGVPGAFMSMIANALLQQAVLEQKLTSPSAILQFLHEGVRRALKQDETDNRDGMDVSLITINHREQTLHFAGAKNPLLYFQEGEMHVIKGGLHAVGGQQKETERSFEEHMISLKKPTHIYLFSDGYQDQFGGPEGRKFLRKRFRSLLREIHLLPMDEQFKILQSSLENWMQGYHQTDDILLIGLSL</sequence>
<keyword evidence="2" id="KW-0963">Cytoplasm</keyword>
<dbReference type="InterPro" id="IPR019734">
    <property type="entry name" value="TPR_rpt"/>
</dbReference>
<evidence type="ECO:0000256" key="1">
    <source>
        <dbReference type="ARBA" id="ARBA00004496"/>
    </source>
</evidence>
<proteinExistence type="inferred from homology"/>
<dbReference type="Pfam" id="PF13424">
    <property type="entry name" value="TPR_12"/>
    <property type="match status" value="1"/>
</dbReference>
<evidence type="ECO:0000313" key="9">
    <source>
        <dbReference type="EMBL" id="PWJ34150.1"/>
    </source>
</evidence>
<evidence type="ECO:0000256" key="7">
    <source>
        <dbReference type="SAM" id="Coils"/>
    </source>
</evidence>
<dbReference type="OrthoDB" id="1119265at2"/>
<dbReference type="Gene3D" id="1.25.40.10">
    <property type="entry name" value="Tetratricopeptide repeat domain"/>
    <property type="match status" value="2"/>
</dbReference>
<dbReference type="InterPro" id="IPR036457">
    <property type="entry name" value="PPM-type-like_dom_sf"/>
</dbReference>